<dbReference type="RefSeq" id="WP_141481740.1">
    <property type="nucleotide sequence ID" value="NZ_VICD02000086.1"/>
</dbReference>
<evidence type="ECO:0000313" key="2">
    <source>
        <dbReference type="Proteomes" id="UP000320431"/>
    </source>
</evidence>
<dbReference type="EMBL" id="VICD02000086">
    <property type="protein sequence ID" value="KAB8193908.1"/>
    <property type="molecule type" value="Genomic_DNA"/>
</dbReference>
<proteinExistence type="predicted"/>
<protein>
    <submittedName>
        <fullName evidence="1">Sce7726 family protein</fullName>
    </submittedName>
</protein>
<dbReference type="AlphaFoldDB" id="A0A508AU48"/>
<name>A0A508AU48_9GAMM</name>
<dbReference type="InterPro" id="IPR047729">
    <property type="entry name" value="Sce7726-like"/>
</dbReference>
<dbReference type="Proteomes" id="UP000320431">
    <property type="component" value="Unassembled WGS sequence"/>
</dbReference>
<accession>A0A508AU48</accession>
<dbReference type="NCBIfam" id="NF033832">
    <property type="entry name" value="sce7726_fam"/>
    <property type="match status" value="1"/>
</dbReference>
<organism evidence="1 2">
    <name type="scientific">Marilutibacter maris</name>
    <dbReference type="NCBI Taxonomy" id="1605891"/>
    <lineage>
        <taxon>Bacteria</taxon>
        <taxon>Pseudomonadati</taxon>
        <taxon>Pseudomonadota</taxon>
        <taxon>Gammaproteobacteria</taxon>
        <taxon>Lysobacterales</taxon>
        <taxon>Lysobacteraceae</taxon>
        <taxon>Marilutibacter</taxon>
    </lineage>
</organism>
<comment type="caution">
    <text evidence="1">The sequence shown here is derived from an EMBL/GenBank/DDBJ whole genome shotgun (WGS) entry which is preliminary data.</text>
</comment>
<reference evidence="1 2" key="1">
    <citation type="submission" date="2019-10" db="EMBL/GenBank/DDBJ databases">
        <title>Lysobacter alkalisoli sp. nov., isolated from saline-alkaline soil.</title>
        <authorList>
            <person name="Sun J.-Q."/>
        </authorList>
    </citation>
    <scope>NUCLEOTIDE SEQUENCE [LARGE SCALE GENOMIC DNA]</scope>
    <source>
        <strain evidence="1 2">KCTC 42381</strain>
    </source>
</reference>
<sequence length="196" mass="22686">MREEQIKISVVRWLLSQLESSEVIATELHFNNWQNRADIVVSSPNRLAAYEIKSSYDDFRRYSQQKEAYQAAFLESYLVIPHAMLEIAREHLDRTTGVLTVDEFGIITRRRKSLVRTRLGKDDALGWLRVPDARKIQRSLGPALNIKELKAPLATKVALEIVHERLRVRYDIFNRERGRVLTTDDLAILSSPTSVR</sequence>
<gene>
    <name evidence="1" type="ORF">FKV24_006095</name>
</gene>
<evidence type="ECO:0000313" key="1">
    <source>
        <dbReference type="EMBL" id="KAB8193908.1"/>
    </source>
</evidence>